<feature type="chain" id="PRO_5045338486" evidence="6">
    <location>
        <begin position="25"/>
        <end position="244"/>
    </location>
</feature>
<evidence type="ECO:0000256" key="4">
    <source>
        <dbReference type="PROSITE-ProRule" id="PRU00433"/>
    </source>
</evidence>
<evidence type="ECO:0000256" key="3">
    <source>
        <dbReference type="ARBA" id="ARBA00023004"/>
    </source>
</evidence>
<organism evidence="8 9">
    <name type="scientific">Massilia aerilata</name>
    <dbReference type="NCBI Taxonomy" id="453817"/>
    <lineage>
        <taxon>Bacteria</taxon>
        <taxon>Pseudomonadati</taxon>
        <taxon>Pseudomonadota</taxon>
        <taxon>Betaproteobacteria</taxon>
        <taxon>Burkholderiales</taxon>
        <taxon>Oxalobacteraceae</taxon>
        <taxon>Telluria group</taxon>
        <taxon>Massilia</taxon>
    </lineage>
</organism>
<feature type="domain" description="Cytochrome c" evidence="7">
    <location>
        <begin position="127"/>
        <end position="217"/>
    </location>
</feature>
<gene>
    <name evidence="8" type="ORF">ACFPO9_17980</name>
</gene>
<name>A0ABW0S056_9BURK</name>
<comment type="caution">
    <text evidence="8">The sequence shown here is derived from an EMBL/GenBank/DDBJ whole genome shotgun (WGS) entry which is preliminary data.</text>
</comment>
<dbReference type="PROSITE" id="PS51007">
    <property type="entry name" value="CYTC"/>
    <property type="match status" value="1"/>
</dbReference>
<keyword evidence="1 4" id="KW-0349">Heme</keyword>
<keyword evidence="3 4" id="KW-0408">Iron</keyword>
<reference evidence="9" key="1">
    <citation type="journal article" date="2019" name="Int. J. Syst. Evol. Microbiol.">
        <title>The Global Catalogue of Microorganisms (GCM) 10K type strain sequencing project: providing services to taxonomists for standard genome sequencing and annotation.</title>
        <authorList>
            <consortium name="The Broad Institute Genomics Platform"/>
            <consortium name="The Broad Institute Genome Sequencing Center for Infectious Disease"/>
            <person name="Wu L."/>
            <person name="Ma J."/>
        </authorList>
    </citation>
    <scope>NUCLEOTIDE SEQUENCE [LARGE SCALE GENOMIC DNA]</scope>
    <source>
        <strain evidence="9">CGMCC 4.5798</strain>
    </source>
</reference>
<protein>
    <submittedName>
        <fullName evidence="8">C-type cytochrome</fullName>
    </submittedName>
</protein>
<dbReference type="PANTHER" id="PTHR33751:SF11">
    <property type="entry name" value="BLL4483 PROTEIN"/>
    <property type="match status" value="1"/>
</dbReference>
<dbReference type="EMBL" id="JBHSMZ010000015">
    <property type="protein sequence ID" value="MFC5550409.1"/>
    <property type="molecule type" value="Genomic_DNA"/>
</dbReference>
<keyword evidence="2 4" id="KW-0479">Metal-binding</keyword>
<evidence type="ECO:0000313" key="8">
    <source>
        <dbReference type="EMBL" id="MFC5550409.1"/>
    </source>
</evidence>
<keyword evidence="9" id="KW-1185">Reference proteome</keyword>
<proteinExistence type="predicted"/>
<dbReference type="InterPro" id="IPR036909">
    <property type="entry name" value="Cyt_c-like_dom_sf"/>
</dbReference>
<evidence type="ECO:0000256" key="1">
    <source>
        <dbReference type="ARBA" id="ARBA00022617"/>
    </source>
</evidence>
<accession>A0ABW0S056</accession>
<feature type="signal peptide" evidence="6">
    <location>
        <begin position="1"/>
        <end position="24"/>
    </location>
</feature>
<evidence type="ECO:0000256" key="5">
    <source>
        <dbReference type="SAM" id="MobiDB-lite"/>
    </source>
</evidence>
<dbReference type="InterPro" id="IPR009056">
    <property type="entry name" value="Cyt_c-like_dom"/>
</dbReference>
<dbReference type="PANTHER" id="PTHR33751">
    <property type="entry name" value="CBB3-TYPE CYTOCHROME C OXIDASE SUBUNIT FIXP"/>
    <property type="match status" value="1"/>
</dbReference>
<dbReference type="SUPFAM" id="SSF46626">
    <property type="entry name" value="Cytochrome c"/>
    <property type="match status" value="2"/>
</dbReference>
<keyword evidence="6" id="KW-0732">Signal</keyword>
<dbReference type="Proteomes" id="UP001596086">
    <property type="component" value="Unassembled WGS sequence"/>
</dbReference>
<dbReference type="Gene3D" id="1.10.760.10">
    <property type="entry name" value="Cytochrome c-like domain"/>
    <property type="match status" value="2"/>
</dbReference>
<feature type="region of interest" description="Disordered" evidence="5">
    <location>
        <begin position="220"/>
        <end position="244"/>
    </location>
</feature>
<evidence type="ECO:0000313" key="9">
    <source>
        <dbReference type="Proteomes" id="UP001596086"/>
    </source>
</evidence>
<evidence type="ECO:0000256" key="2">
    <source>
        <dbReference type="ARBA" id="ARBA00022723"/>
    </source>
</evidence>
<sequence>MRGLTRLPVFLAAVAVWTAMPASAQQQTVPATPAQRLAACISCHGGAGKLQSAPPGGTRQYYPRIAGKPAGYLYNQLTNFRDGRRQYPLMTWMVQHLSDDYLHEIADYFSTQHAPATVLERAGLPAAELERGRQLVTRGDTALKVPACIACHGERLTGALPAIPGLTGLPRDYINAQFGAWRNGSRHALAPDCMSGIAQRLSLADVSAISAWLASEPLPADPSPAPSLKHPLPLACGSAPAPQP</sequence>
<evidence type="ECO:0000259" key="7">
    <source>
        <dbReference type="PROSITE" id="PS51007"/>
    </source>
</evidence>
<dbReference type="InterPro" id="IPR050597">
    <property type="entry name" value="Cytochrome_c_Oxidase_Subunit"/>
</dbReference>
<dbReference type="RefSeq" id="WP_379772962.1">
    <property type="nucleotide sequence ID" value="NZ_JBHSMZ010000015.1"/>
</dbReference>
<dbReference type="InterPro" id="IPR024167">
    <property type="entry name" value="Cytochrome_c4-like"/>
</dbReference>
<evidence type="ECO:0000256" key="6">
    <source>
        <dbReference type="SAM" id="SignalP"/>
    </source>
</evidence>
<dbReference type="PIRSF" id="PIRSF000005">
    <property type="entry name" value="Cytochrome_c4"/>
    <property type="match status" value="1"/>
</dbReference>